<name>A0A1V6SSU7_9EURO</name>
<comment type="caution">
    <text evidence="1">The sequence shown here is derived from an EMBL/GenBank/DDBJ whole genome shotgun (WGS) entry which is preliminary data.</text>
</comment>
<dbReference type="Proteomes" id="UP000191342">
    <property type="component" value="Unassembled WGS sequence"/>
</dbReference>
<protein>
    <submittedName>
        <fullName evidence="1">Uncharacterized protein</fullName>
    </submittedName>
</protein>
<dbReference type="OrthoDB" id="2562973at2759"/>
<accession>A0A1V6SSU7</accession>
<dbReference type="STRING" id="254877.A0A1V6SSU7"/>
<dbReference type="AlphaFoldDB" id="A0A1V6SSU7"/>
<evidence type="ECO:0000313" key="1">
    <source>
        <dbReference type="EMBL" id="OQE16830.1"/>
    </source>
</evidence>
<reference evidence="2" key="1">
    <citation type="journal article" date="2017" name="Nat. Microbiol.">
        <title>Global analysis of biosynthetic gene clusters reveals vast potential of secondary metabolite production in Penicillium species.</title>
        <authorList>
            <person name="Nielsen J.C."/>
            <person name="Grijseels S."/>
            <person name="Prigent S."/>
            <person name="Ji B."/>
            <person name="Dainat J."/>
            <person name="Nielsen K.F."/>
            <person name="Frisvad J.C."/>
            <person name="Workman M."/>
            <person name="Nielsen J."/>
        </authorList>
    </citation>
    <scope>NUCLEOTIDE SEQUENCE [LARGE SCALE GENOMIC DNA]</scope>
    <source>
        <strain evidence="2">IBT 14082</strain>
    </source>
</reference>
<sequence>MTQRHWNIVIQTNSLLDDSYVRQPKAGIIKKVERAMYPAFKLKPRLFYDYEATLKPVIFLRLSLRIPRFRVEDDSYVEVSENKSSKSPLEEARLATVLASRVDFKNEESDSKTGNTTAEKKSMTITCNFPRVVLQLDGDRLELSDECKEDLLKGKYGCFYASRVELGGHLHATEDSAATGNTSASEKAKTLKAAASMSFSSPYVQAYASASWWIWCIHEFGDSGISNTGKDLVEE</sequence>
<evidence type="ECO:0000313" key="2">
    <source>
        <dbReference type="Proteomes" id="UP000191342"/>
    </source>
</evidence>
<organism evidence="1 2">
    <name type="scientific">Penicillium flavigenum</name>
    <dbReference type="NCBI Taxonomy" id="254877"/>
    <lineage>
        <taxon>Eukaryota</taxon>
        <taxon>Fungi</taxon>
        <taxon>Dikarya</taxon>
        <taxon>Ascomycota</taxon>
        <taxon>Pezizomycotina</taxon>
        <taxon>Eurotiomycetes</taxon>
        <taxon>Eurotiomycetidae</taxon>
        <taxon>Eurotiales</taxon>
        <taxon>Aspergillaceae</taxon>
        <taxon>Penicillium</taxon>
    </lineage>
</organism>
<dbReference type="EMBL" id="MLQL01000026">
    <property type="protein sequence ID" value="OQE16830.1"/>
    <property type="molecule type" value="Genomic_DNA"/>
</dbReference>
<proteinExistence type="predicted"/>
<gene>
    <name evidence="1" type="ORF">PENFLA_c026G07187</name>
</gene>
<keyword evidence="2" id="KW-1185">Reference proteome</keyword>